<accession>A0AAD3DRP7</accession>
<feature type="compositionally biased region" description="Basic residues" evidence="1">
    <location>
        <begin position="30"/>
        <end position="44"/>
    </location>
</feature>
<feature type="domain" description="Ribonuclease II-like barrel" evidence="2">
    <location>
        <begin position="255"/>
        <end position="302"/>
    </location>
</feature>
<feature type="region of interest" description="Disordered" evidence="1">
    <location>
        <begin position="1"/>
        <end position="58"/>
    </location>
</feature>
<sequence length="304" mass="29910">MSRTFALPAGVQLLPGPPSLHPTASPASFRSHHHRHRLPAHPRSHPNPPLLPGSSSRTFLHHHTRTAPLAAAVTPPAGSLSAHVFAAPAPGRADATAGATTTSRQHAAPAAAPTGPAVHLLSYSSDSSNTSSCTADGNTGGCSTVTGSCGSSLRRSQRGCGPAGGWAGVACWLGSGVAARRAAAGAGGAGLSAAAGTGGGGRVVQGRGRRGATAARTRPLHAAKSSGAGSTAGGGSGGGTAAPDLLSGLYGTPQVGSLVVFSKNERSVLGRVAAADGKKNWFVEDQAGRRTSVAPKQLQLVLSA</sequence>
<feature type="region of interest" description="Disordered" evidence="1">
    <location>
        <begin position="92"/>
        <end position="123"/>
    </location>
</feature>
<feature type="region of interest" description="Disordered" evidence="1">
    <location>
        <begin position="189"/>
        <end position="237"/>
    </location>
</feature>
<evidence type="ECO:0000259" key="2">
    <source>
        <dbReference type="Pfam" id="PF23163"/>
    </source>
</evidence>
<dbReference type="Pfam" id="PF23163">
    <property type="entry name" value="CSD_RNase_II"/>
    <property type="match status" value="1"/>
</dbReference>
<evidence type="ECO:0000313" key="3">
    <source>
        <dbReference type="EMBL" id="GFR46825.1"/>
    </source>
</evidence>
<dbReference type="InterPro" id="IPR056403">
    <property type="entry name" value="RNase_II_barrel"/>
</dbReference>
<evidence type="ECO:0000313" key="4">
    <source>
        <dbReference type="Proteomes" id="UP001054857"/>
    </source>
</evidence>
<organism evidence="3 4">
    <name type="scientific">Astrephomene gubernaculifera</name>
    <dbReference type="NCBI Taxonomy" id="47775"/>
    <lineage>
        <taxon>Eukaryota</taxon>
        <taxon>Viridiplantae</taxon>
        <taxon>Chlorophyta</taxon>
        <taxon>core chlorophytes</taxon>
        <taxon>Chlorophyceae</taxon>
        <taxon>CS clade</taxon>
        <taxon>Chlamydomonadales</taxon>
        <taxon>Astrephomenaceae</taxon>
        <taxon>Astrephomene</taxon>
    </lineage>
</organism>
<dbReference type="Proteomes" id="UP001054857">
    <property type="component" value="Unassembled WGS sequence"/>
</dbReference>
<keyword evidence="4" id="KW-1185">Reference proteome</keyword>
<reference evidence="3 4" key="1">
    <citation type="journal article" date="2021" name="Sci. Rep.">
        <title>Genome sequencing of the multicellular alga Astrephomene provides insights into convergent evolution of germ-soma differentiation.</title>
        <authorList>
            <person name="Yamashita S."/>
            <person name="Yamamoto K."/>
            <person name="Matsuzaki R."/>
            <person name="Suzuki S."/>
            <person name="Yamaguchi H."/>
            <person name="Hirooka S."/>
            <person name="Minakuchi Y."/>
            <person name="Miyagishima S."/>
            <person name="Kawachi M."/>
            <person name="Toyoda A."/>
            <person name="Nozaki H."/>
        </authorList>
    </citation>
    <scope>NUCLEOTIDE SEQUENCE [LARGE SCALE GENOMIC DNA]</scope>
    <source>
        <strain evidence="3 4">NIES-4017</strain>
    </source>
</reference>
<comment type="caution">
    <text evidence="3">The sequence shown here is derived from an EMBL/GenBank/DDBJ whole genome shotgun (WGS) entry which is preliminary data.</text>
</comment>
<protein>
    <recommendedName>
        <fullName evidence="2">Ribonuclease II-like barrel domain-containing protein</fullName>
    </recommendedName>
</protein>
<feature type="compositionally biased region" description="Gly residues" evidence="1">
    <location>
        <begin position="189"/>
        <end position="203"/>
    </location>
</feature>
<dbReference type="AlphaFoldDB" id="A0AAD3DRP7"/>
<evidence type="ECO:0000256" key="1">
    <source>
        <dbReference type="SAM" id="MobiDB-lite"/>
    </source>
</evidence>
<dbReference type="EMBL" id="BMAR01000016">
    <property type="protein sequence ID" value="GFR46825.1"/>
    <property type="molecule type" value="Genomic_DNA"/>
</dbReference>
<name>A0AAD3DRP7_9CHLO</name>
<feature type="non-terminal residue" evidence="3">
    <location>
        <position position="304"/>
    </location>
</feature>
<gene>
    <name evidence="3" type="ORF">Agub_g8461</name>
</gene>
<proteinExistence type="predicted"/>